<sequence>MNGSSSSNQSTKYQLPLLAPGPNDELYSKIHGPSLDKSIETFDKQLDDTILELKMEANTLKSLYNHSHDGTVTMVISDPTIEVLKNIHHVEDKITNLRDKADEYVEDRITPYITPNQLKNDSLLVQIQEKMSICLKLENDWLLLAEPIRKEFIIRGSEILMEQSKDIRVYIELVNRLKSEIQVNSSLSQDEFRRIKSRFNDHIEISLHEAEKNMKKSKDVLEVHKAWIELLYELIMWEGRETLASASLARKYFSDAFYSLEREQKQLQAMEGFSLDDMADTLDDIEMD</sequence>
<gene>
    <name evidence="1" type="ORF">L201_004516</name>
</gene>
<dbReference type="EMBL" id="CP144102">
    <property type="protein sequence ID" value="WWC89591.1"/>
    <property type="molecule type" value="Genomic_DNA"/>
</dbReference>
<reference evidence="1 2" key="1">
    <citation type="submission" date="2024-01" db="EMBL/GenBank/DDBJ databases">
        <title>Comparative genomics of Cryptococcus and Kwoniella reveals pathogenesis evolution and contrasting modes of karyotype evolution via chromosome fusion or intercentromeric recombination.</title>
        <authorList>
            <person name="Coelho M.A."/>
            <person name="David-Palma M."/>
            <person name="Shea T."/>
            <person name="Bowers K."/>
            <person name="McGinley-Smith S."/>
            <person name="Mohammad A.W."/>
            <person name="Gnirke A."/>
            <person name="Yurkov A.M."/>
            <person name="Nowrousian M."/>
            <person name="Sun S."/>
            <person name="Cuomo C.A."/>
            <person name="Heitman J."/>
        </authorList>
    </citation>
    <scope>NUCLEOTIDE SEQUENCE [LARGE SCALE GENOMIC DNA]</scope>
    <source>
        <strain evidence="1 2">CBS 6074</strain>
    </source>
</reference>
<dbReference type="RefSeq" id="XP_066076354.1">
    <property type="nucleotide sequence ID" value="XM_066220257.1"/>
</dbReference>
<keyword evidence="2" id="KW-1185">Reference proteome</keyword>
<evidence type="ECO:0000313" key="2">
    <source>
        <dbReference type="Proteomes" id="UP001355207"/>
    </source>
</evidence>
<protein>
    <submittedName>
        <fullName evidence="1">Uncharacterized protein</fullName>
    </submittedName>
</protein>
<organism evidence="1 2">
    <name type="scientific">Kwoniella dendrophila CBS 6074</name>
    <dbReference type="NCBI Taxonomy" id="1295534"/>
    <lineage>
        <taxon>Eukaryota</taxon>
        <taxon>Fungi</taxon>
        <taxon>Dikarya</taxon>
        <taxon>Basidiomycota</taxon>
        <taxon>Agaricomycotina</taxon>
        <taxon>Tremellomycetes</taxon>
        <taxon>Tremellales</taxon>
        <taxon>Cryptococcaceae</taxon>
        <taxon>Kwoniella</taxon>
    </lineage>
</organism>
<name>A0AAX4JVY3_9TREE</name>
<evidence type="ECO:0000313" key="1">
    <source>
        <dbReference type="EMBL" id="WWC89591.1"/>
    </source>
</evidence>
<accession>A0AAX4JVY3</accession>
<proteinExistence type="predicted"/>
<dbReference type="AlphaFoldDB" id="A0AAX4JVY3"/>
<dbReference type="GeneID" id="91095186"/>
<dbReference type="Proteomes" id="UP001355207">
    <property type="component" value="Chromosome 5"/>
</dbReference>